<gene>
    <name evidence="2" type="ORF">Mco01_76430</name>
</gene>
<evidence type="ECO:0000256" key="1">
    <source>
        <dbReference type="SAM" id="MobiDB-lite"/>
    </source>
</evidence>
<protein>
    <submittedName>
        <fullName evidence="2">Uncharacterized protein</fullName>
    </submittedName>
</protein>
<evidence type="ECO:0000313" key="2">
    <source>
        <dbReference type="EMBL" id="GIH44643.1"/>
    </source>
</evidence>
<accession>A0ABQ4GCB9</accession>
<dbReference type="EMBL" id="BOOC01000066">
    <property type="protein sequence ID" value="GIH44643.1"/>
    <property type="molecule type" value="Genomic_DNA"/>
</dbReference>
<organism evidence="2 3">
    <name type="scientific">Microbispora corallina</name>
    <dbReference type="NCBI Taxonomy" id="83302"/>
    <lineage>
        <taxon>Bacteria</taxon>
        <taxon>Bacillati</taxon>
        <taxon>Actinomycetota</taxon>
        <taxon>Actinomycetes</taxon>
        <taxon>Streptosporangiales</taxon>
        <taxon>Streptosporangiaceae</taxon>
        <taxon>Microbispora</taxon>
    </lineage>
</organism>
<proteinExistence type="predicted"/>
<sequence length="103" mass="10648">MQAGGEAVKLVLQEGEALGHPDQQHVDAAGRLVPGRQEPYGVVRRPGAPQVRPGRLPAEEGVADLHGTVCGERGGQGAPPVAQHDHRAGQVHGPGVDPVEVPQ</sequence>
<dbReference type="Proteomes" id="UP000603904">
    <property type="component" value="Unassembled WGS sequence"/>
</dbReference>
<comment type="caution">
    <text evidence="2">The sequence shown here is derived from an EMBL/GenBank/DDBJ whole genome shotgun (WGS) entry which is preliminary data.</text>
</comment>
<feature type="region of interest" description="Disordered" evidence="1">
    <location>
        <begin position="71"/>
        <end position="103"/>
    </location>
</feature>
<reference evidence="2 3" key="1">
    <citation type="submission" date="2021-01" db="EMBL/GenBank/DDBJ databases">
        <title>Whole genome shotgun sequence of Microbispora corallina NBRC 16416.</title>
        <authorList>
            <person name="Komaki H."/>
            <person name="Tamura T."/>
        </authorList>
    </citation>
    <scope>NUCLEOTIDE SEQUENCE [LARGE SCALE GENOMIC DNA]</scope>
    <source>
        <strain evidence="2 3">NBRC 16416</strain>
    </source>
</reference>
<name>A0ABQ4GCB9_9ACTN</name>
<evidence type="ECO:0000313" key="3">
    <source>
        <dbReference type="Proteomes" id="UP000603904"/>
    </source>
</evidence>
<keyword evidence="3" id="KW-1185">Reference proteome</keyword>
<feature type="region of interest" description="Disordered" evidence="1">
    <location>
        <begin position="34"/>
        <end position="57"/>
    </location>
</feature>